<feature type="region of interest" description="Disordered" evidence="1">
    <location>
        <begin position="1"/>
        <end position="125"/>
    </location>
</feature>
<accession>A0A645GMB4</accession>
<gene>
    <name evidence="2" type="ORF">SDC9_175464</name>
</gene>
<protein>
    <submittedName>
        <fullName evidence="2">Uncharacterized protein</fullName>
    </submittedName>
</protein>
<dbReference type="EMBL" id="VSSQ01078136">
    <property type="protein sequence ID" value="MPN28027.1"/>
    <property type="molecule type" value="Genomic_DNA"/>
</dbReference>
<sequence>MRRQPGYRRTGAGEAGRGPAACRNLEGPGGVRHGAARPPRTLYGASVFSEGDRGGGEGPEPGDSLPFPGGGVGNGISERRDENDPGGVPCGVRNAGGPAGGAGSLRVARPGRSGRGGFLPDDHRP</sequence>
<dbReference type="AlphaFoldDB" id="A0A645GMB4"/>
<evidence type="ECO:0000313" key="2">
    <source>
        <dbReference type="EMBL" id="MPN28027.1"/>
    </source>
</evidence>
<comment type="caution">
    <text evidence="2">The sequence shown here is derived from an EMBL/GenBank/DDBJ whole genome shotgun (WGS) entry which is preliminary data.</text>
</comment>
<reference evidence="2" key="1">
    <citation type="submission" date="2019-08" db="EMBL/GenBank/DDBJ databases">
        <authorList>
            <person name="Kucharzyk K."/>
            <person name="Murdoch R.W."/>
            <person name="Higgins S."/>
            <person name="Loffler F."/>
        </authorList>
    </citation>
    <scope>NUCLEOTIDE SEQUENCE</scope>
</reference>
<name>A0A645GMB4_9ZZZZ</name>
<proteinExistence type="predicted"/>
<organism evidence="2">
    <name type="scientific">bioreactor metagenome</name>
    <dbReference type="NCBI Taxonomy" id="1076179"/>
    <lineage>
        <taxon>unclassified sequences</taxon>
        <taxon>metagenomes</taxon>
        <taxon>ecological metagenomes</taxon>
    </lineage>
</organism>
<evidence type="ECO:0000256" key="1">
    <source>
        <dbReference type="SAM" id="MobiDB-lite"/>
    </source>
</evidence>